<evidence type="ECO:0000313" key="1">
    <source>
        <dbReference type="EMBL" id="OAN44848.1"/>
    </source>
</evidence>
<dbReference type="AlphaFoldDB" id="A0A178M9X3"/>
<sequence>MGVTAKQGSAPQGGAATQAEIVALRALAWLMSDEDRALRFLTASGCDATSLRRRANDPLLLGSVLDVIMEDEASLIEFSAWADLEPAAAARARRLLPGAWSESQLP</sequence>
<dbReference type="Pfam" id="PF12096">
    <property type="entry name" value="DUF3572"/>
    <property type="match status" value="1"/>
</dbReference>
<proteinExistence type="predicted"/>
<name>A0A178M9X3_9PROT</name>
<dbReference type="Proteomes" id="UP000078428">
    <property type="component" value="Unassembled WGS sequence"/>
</dbReference>
<reference evidence="1 2" key="1">
    <citation type="submission" date="2016-04" db="EMBL/GenBank/DDBJ databases">
        <title>Draft genome sequence of freshwater magnetotactic bacteria Magnetospirillum marisnigri SP-1 and Magnetospirillum moscoviense BB-1.</title>
        <authorList>
            <person name="Koziaeva V."/>
            <person name="Dziuba M.V."/>
            <person name="Ivanov T.M."/>
            <person name="Kuznetsov B."/>
            <person name="Grouzdev D.S."/>
        </authorList>
    </citation>
    <scope>NUCLEOTIDE SEQUENCE [LARGE SCALE GENOMIC DNA]</scope>
    <source>
        <strain evidence="1 2">SP-1</strain>
    </source>
</reference>
<accession>A0A178M9X3</accession>
<dbReference type="InterPro" id="IPR021955">
    <property type="entry name" value="DUF3572"/>
</dbReference>
<keyword evidence="2" id="KW-1185">Reference proteome</keyword>
<evidence type="ECO:0000313" key="2">
    <source>
        <dbReference type="Proteomes" id="UP000078428"/>
    </source>
</evidence>
<organism evidence="1 2">
    <name type="scientific">Paramagnetospirillum marisnigri</name>
    <dbReference type="NCBI Taxonomy" id="1285242"/>
    <lineage>
        <taxon>Bacteria</taxon>
        <taxon>Pseudomonadati</taxon>
        <taxon>Pseudomonadota</taxon>
        <taxon>Alphaproteobacteria</taxon>
        <taxon>Rhodospirillales</taxon>
        <taxon>Magnetospirillaceae</taxon>
        <taxon>Paramagnetospirillum</taxon>
    </lineage>
</organism>
<dbReference type="EMBL" id="LWQT01000109">
    <property type="protein sequence ID" value="OAN44848.1"/>
    <property type="molecule type" value="Genomic_DNA"/>
</dbReference>
<evidence type="ECO:0008006" key="3">
    <source>
        <dbReference type="Google" id="ProtNLM"/>
    </source>
</evidence>
<comment type="caution">
    <text evidence="1">The sequence shown here is derived from an EMBL/GenBank/DDBJ whole genome shotgun (WGS) entry which is preliminary data.</text>
</comment>
<protein>
    <recommendedName>
        <fullName evidence="3">DUF3572 domain-containing protein</fullName>
    </recommendedName>
</protein>
<gene>
    <name evidence="1" type="ORF">A6A04_08175</name>
</gene>